<dbReference type="AlphaFoldDB" id="A0A1B2DN24"/>
<name>A0A1B2DN24_9BACL</name>
<protein>
    <submittedName>
        <fullName evidence="1">Uncharacterized protein</fullName>
    </submittedName>
</protein>
<reference evidence="1" key="1">
    <citation type="submission" date="2016-08" db="EMBL/GenBank/DDBJ databases">
        <title>Complete Genome Seqeunce of Paenibacillus sp. BIHB 4019 from tea rhizoplane.</title>
        <authorList>
            <person name="Thakur R."/>
            <person name="Swarnkar M.K."/>
            <person name="Gulati A."/>
        </authorList>
    </citation>
    <scope>NUCLEOTIDE SEQUENCE [LARGE SCALE GENOMIC DNA]</scope>
    <source>
        <strain evidence="1">BIHB4019</strain>
    </source>
</reference>
<accession>A0A1B2DN24</accession>
<organism evidence="1">
    <name type="scientific">Paenibacillus sp. BIHB 4019</name>
    <dbReference type="NCBI Taxonomy" id="1870819"/>
    <lineage>
        <taxon>Bacteria</taxon>
        <taxon>Bacillati</taxon>
        <taxon>Bacillota</taxon>
        <taxon>Bacilli</taxon>
        <taxon>Bacillales</taxon>
        <taxon>Paenibacillaceae</taxon>
        <taxon>Paenibacillus</taxon>
    </lineage>
</organism>
<dbReference type="EMBL" id="CP016808">
    <property type="protein sequence ID" value="ANY69106.1"/>
    <property type="molecule type" value="Genomic_DNA"/>
</dbReference>
<sequence length="65" mass="6960">MTMGSALEAPESAACAKTSDPVQIAAAVSSKSLFVSLCREQSSKKSSMKLPFGKQVHIYELCHSR</sequence>
<evidence type="ECO:0000313" key="1">
    <source>
        <dbReference type="EMBL" id="ANY69106.1"/>
    </source>
</evidence>
<proteinExistence type="predicted"/>
<gene>
    <name evidence="1" type="ORF">BBD42_23435</name>
</gene>